<dbReference type="InParanoid" id="A0A059CQB4"/>
<reference evidence="1" key="1">
    <citation type="submission" date="2013-07" db="EMBL/GenBank/DDBJ databases">
        <title>The genome of Eucalyptus grandis.</title>
        <authorList>
            <person name="Schmutz J."/>
            <person name="Hayes R."/>
            <person name="Myburg A."/>
            <person name="Tuskan G."/>
            <person name="Grattapaglia D."/>
            <person name="Rokhsar D.S."/>
        </authorList>
    </citation>
    <scope>NUCLEOTIDE SEQUENCE</scope>
    <source>
        <tissue evidence="1">Leaf extractions</tissue>
    </source>
</reference>
<dbReference type="Gramene" id="KCW80404">
    <property type="protein sequence ID" value="KCW80404"/>
    <property type="gene ID" value="EUGRSUZ_C01761"/>
</dbReference>
<protein>
    <submittedName>
        <fullName evidence="1">Uncharacterized protein</fullName>
    </submittedName>
</protein>
<accession>A0A059CQB4</accession>
<proteinExistence type="predicted"/>
<dbReference type="EMBL" id="KK198755">
    <property type="protein sequence ID" value="KCW80404.1"/>
    <property type="molecule type" value="Genomic_DNA"/>
</dbReference>
<evidence type="ECO:0000313" key="1">
    <source>
        <dbReference type="EMBL" id="KCW80404.1"/>
    </source>
</evidence>
<dbReference type="AlphaFoldDB" id="A0A059CQB4"/>
<organism evidence="1">
    <name type="scientific">Eucalyptus grandis</name>
    <name type="common">Flooded gum</name>
    <dbReference type="NCBI Taxonomy" id="71139"/>
    <lineage>
        <taxon>Eukaryota</taxon>
        <taxon>Viridiplantae</taxon>
        <taxon>Streptophyta</taxon>
        <taxon>Embryophyta</taxon>
        <taxon>Tracheophyta</taxon>
        <taxon>Spermatophyta</taxon>
        <taxon>Magnoliopsida</taxon>
        <taxon>eudicotyledons</taxon>
        <taxon>Gunneridae</taxon>
        <taxon>Pentapetalae</taxon>
        <taxon>rosids</taxon>
        <taxon>malvids</taxon>
        <taxon>Myrtales</taxon>
        <taxon>Myrtaceae</taxon>
        <taxon>Myrtoideae</taxon>
        <taxon>Eucalypteae</taxon>
        <taxon>Eucalyptus</taxon>
    </lineage>
</organism>
<gene>
    <name evidence="1" type="ORF">EUGRSUZ_C01761</name>
</gene>
<sequence>MDHRCYNVIKLCHSGLRSKDRATGSNGNSSLEISCAVGIHSMFLIRVISFSSLQFHKVRPRMKRTECTALQGRAKNEGDRMQHAILVDGWMVPSRS</sequence>
<name>A0A059CQB4_EUCGR</name>